<dbReference type="InterPro" id="IPR020843">
    <property type="entry name" value="ER"/>
</dbReference>
<proteinExistence type="evidence at transcript level"/>
<evidence type="ECO:0000313" key="7">
    <source>
        <dbReference type="EMBL" id="JAC15198.1"/>
    </source>
</evidence>
<dbReference type="Gene3D" id="3.90.180.10">
    <property type="entry name" value="Medium-chain alcohol dehydrogenases, catalytic domain"/>
    <property type="match status" value="1"/>
</dbReference>
<evidence type="ECO:0000256" key="2">
    <source>
        <dbReference type="ARBA" id="ARBA00010371"/>
    </source>
</evidence>
<dbReference type="Pfam" id="PF13602">
    <property type="entry name" value="ADH_zinc_N_2"/>
    <property type="match status" value="1"/>
</dbReference>
<dbReference type="InterPro" id="IPR013154">
    <property type="entry name" value="ADH-like_N"/>
</dbReference>
<keyword evidence="3" id="KW-0809">Transit peptide</keyword>
<dbReference type="InterPro" id="IPR011032">
    <property type="entry name" value="GroES-like_sf"/>
</dbReference>
<evidence type="ECO:0000256" key="4">
    <source>
        <dbReference type="ARBA" id="ARBA00023002"/>
    </source>
</evidence>
<feature type="domain" description="Enoyl reductase (ER)" evidence="6">
    <location>
        <begin position="10"/>
        <end position="357"/>
    </location>
</feature>
<sequence length="367" mass="40000">MFAWTVSSFGSLNQLQLSTTVPVPEINHHKDVIVKVRAASVNPIDVAMVGGYGNVLLRSLRQCENFINWNNDSLPFPLILGRDFVGEVVAKGSSVRSDIKIGSLVYGVVPAQQQGCHAEMVVASDTMVRPVPEGVLLTEAASLLYTGLTAWSALCITGDLLWSNRAGKKALVIGGSGGIGTIAIQMLKAWNLHVVTTCRTDAMPLLERLGADVIIDYTAADSMKNLERSGKYDIIFDCATNITHYTYIPFLKDWSNSKYITLSSPLLSNTDKFGLMAGMVKNATEIVRSNIISGAPTRGATIRWAYFLPLETGVNEIHALFTKKKIMPVVNVVYSFHELPEAYARVSEGHNRGKVVIAIDKETSQVP</sequence>
<evidence type="ECO:0000259" key="6">
    <source>
        <dbReference type="SMART" id="SM00829"/>
    </source>
</evidence>
<dbReference type="FunFam" id="3.40.50.720:FF:000147">
    <property type="entry name" value="Reticulon-4-interacting protein 1 homolog, mitochondrial"/>
    <property type="match status" value="1"/>
</dbReference>
<keyword evidence="5" id="KW-0496">Mitochondrion</keyword>
<dbReference type="CDD" id="cd08248">
    <property type="entry name" value="RTN4I1"/>
    <property type="match status" value="1"/>
</dbReference>
<evidence type="ECO:0000256" key="1">
    <source>
        <dbReference type="ARBA" id="ARBA00004173"/>
    </source>
</evidence>
<comment type="similarity">
    <text evidence="2">Belongs to the zinc-containing alcohol dehydrogenase family. Quinone oxidoreductase subfamily.</text>
</comment>
<comment type="subcellular location">
    <subcellularLocation>
        <location evidence="1">Mitochondrion</location>
    </subcellularLocation>
</comment>
<dbReference type="PROSITE" id="PS01162">
    <property type="entry name" value="QOR_ZETA_CRYSTAL"/>
    <property type="match status" value="1"/>
</dbReference>
<dbReference type="GO" id="GO:0016491">
    <property type="term" value="F:oxidoreductase activity"/>
    <property type="evidence" value="ECO:0007669"/>
    <property type="project" value="UniProtKB-KW"/>
</dbReference>
<evidence type="ECO:0000256" key="5">
    <source>
        <dbReference type="ARBA" id="ARBA00023128"/>
    </source>
</evidence>
<dbReference type="Pfam" id="PF08240">
    <property type="entry name" value="ADH_N"/>
    <property type="match status" value="1"/>
</dbReference>
<dbReference type="Gene3D" id="3.40.50.720">
    <property type="entry name" value="NAD(P)-binding Rossmann-like Domain"/>
    <property type="match status" value="1"/>
</dbReference>
<dbReference type="InterPro" id="IPR002364">
    <property type="entry name" value="Quin_OxRdtase/zeta-crystal_CS"/>
</dbReference>
<accession>A0A023F1M1</accession>
<dbReference type="GO" id="GO:0005739">
    <property type="term" value="C:mitochondrion"/>
    <property type="evidence" value="ECO:0007669"/>
    <property type="project" value="UniProtKB-SubCell"/>
</dbReference>
<dbReference type="GO" id="GO:0008270">
    <property type="term" value="F:zinc ion binding"/>
    <property type="evidence" value="ECO:0007669"/>
    <property type="project" value="InterPro"/>
</dbReference>
<dbReference type="SMART" id="SM00829">
    <property type="entry name" value="PKS_ER"/>
    <property type="match status" value="1"/>
</dbReference>
<keyword evidence="4" id="KW-0560">Oxidoreductase</keyword>
<evidence type="ECO:0000256" key="3">
    <source>
        <dbReference type="ARBA" id="ARBA00022946"/>
    </source>
</evidence>
<dbReference type="AlphaFoldDB" id="A0A023F1M1"/>
<dbReference type="InterPro" id="IPR050700">
    <property type="entry name" value="YIM1/Zinc_Alcohol_DH_Fams"/>
</dbReference>
<name>A0A023F1M1_TRIIF</name>
<dbReference type="SUPFAM" id="SSF50129">
    <property type="entry name" value="GroES-like"/>
    <property type="match status" value="1"/>
</dbReference>
<dbReference type="PANTHER" id="PTHR11695">
    <property type="entry name" value="ALCOHOL DEHYDROGENASE RELATED"/>
    <property type="match status" value="1"/>
</dbReference>
<dbReference type="PANTHER" id="PTHR11695:SF294">
    <property type="entry name" value="RETICULON-4-INTERACTING PROTEIN 1, MITOCHONDRIAL"/>
    <property type="match status" value="1"/>
</dbReference>
<dbReference type="InterPro" id="IPR036291">
    <property type="entry name" value="NAD(P)-bd_dom_sf"/>
</dbReference>
<protein>
    <submittedName>
        <fullName evidence="7">Putative zinc-binding oxidoreductase</fullName>
    </submittedName>
</protein>
<organism evidence="7">
    <name type="scientific">Triatoma infestans</name>
    <name type="common">Assassin bug</name>
    <dbReference type="NCBI Taxonomy" id="30076"/>
    <lineage>
        <taxon>Eukaryota</taxon>
        <taxon>Metazoa</taxon>
        <taxon>Ecdysozoa</taxon>
        <taxon>Arthropoda</taxon>
        <taxon>Hexapoda</taxon>
        <taxon>Insecta</taxon>
        <taxon>Pterygota</taxon>
        <taxon>Neoptera</taxon>
        <taxon>Paraneoptera</taxon>
        <taxon>Hemiptera</taxon>
        <taxon>Heteroptera</taxon>
        <taxon>Panheteroptera</taxon>
        <taxon>Cimicomorpha</taxon>
        <taxon>Reduviidae</taxon>
        <taxon>Triatominae</taxon>
        <taxon>Triatoma</taxon>
    </lineage>
</organism>
<dbReference type="InterPro" id="IPR037397">
    <property type="entry name" value="RTN4IP1"/>
</dbReference>
<reference evidence="7" key="1">
    <citation type="journal article" date="2014" name="PLoS Negl. Trop. Dis.">
        <title>An updated insight into the Sialotranscriptome of Triatoma infestans: developmental stage and geographic variations.</title>
        <authorList>
            <person name="Schwarz A."/>
            <person name="Medrano-Mercado N."/>
            <person name="Schaub G.A."/>
            <person name="Struchiner C.J."/>
            <person name="Bargues M.D."/>
            <person name="Levy M.Z."/>
            <person name="Ribeiro J.M."/>
        </authorList>
    </citation>
    <scope>NUCLEOTIDE SEQUENCE</scope>
    <source>
        <strain evidence="7">Chile</strain>
        <tissue evidence="7">Salivary glands</tissue>
    </source>
</reference>
<dbReference type="SUPFAM" id="SSF51735">
    <property type="entry name" value="NAD(P)-binding Rossmann-fold domains"/>
    <property type="match status" value="1"/>
</dbReference>
<dbReference type="EMBL" id="GBBI01003514">
    <property type="protein sequence ID" value="JAC15198.1"/>
    <property type="molecule type" value="mRNA"/>
</dbReference>